<sequence>MKISIETTVKATLQQVWHAWTNPEDIIQWNFAIDTWCCPRAQNQLVVGQGFNYRMEAKDGSMGFDFVGTYTQVELHKVIQYTLGDDREVRVEFLPTEQGVKLVETFETEDENSAEQQRQGWQGILDNFKAHVEKQHS</sequence>
<dbReference type="EMBL" id="JAFKCS010000007">
    <property type="protein sequence ID" value="MBN7820108.1"/>
    <property type="molecule type" value="Genomic_DNA"/>
</dbReference>
<keyword evidence="4" id="KW-1185">Reference proteome</keyword>
<dbReference type="InterPro" id="IPR023393">
    <property type="entry name" value="START-like_dom_sf"/>
</dbReference>
<dbReference type="Pfam" id="PF08327">
    <property type="entry name" value="AHSA1"/>
    <property type="match status" value="1"/>
</dbReference>
<organism evidence="3 4">
    <name type="scientific">Bowmanella yangjiangensis</name>
    <dbReference type="NCBI Taxonomy" id="2811230"/>
    <lineage>
        <taxon>Bacteria</taxon>
        <taxon>Pseudomonadati</taxon>
        <taxon>Pseudomonadota</taxon>
        <taxon>Gammaproteobacteria</taxon>
        <taxon>Alteromonadales</taxon>
        <taxon>Alteromonadaceae</taxon>
        <taxon>Bowmanella</taxon>
    </lineage>
</organism>
<evidence type="ECO:0000313" key="4">
    <source>
        <dbReference type="Proteomes" id="UP000663992"/>
    </source>
</evidence>
<name>A0ABS3CSK6_9ALTE</name>
<dbReference type="CDD" id="cd08897">
    <property type="entry name" value="SRPBCC_CalC_Aha1-like_4"/>
    <property type="match status" value="1"/>
</dbReference>
<dbReference type="Proteomes" id="UP000663992">
    <property type="component" value="Unassembled WGS sequence"/>
</dbReference>
<reference evidence="3 4" key="1">
    <citation type="submission" date="2021-03" db="EMBL/GenBank/DDBJ databases">
        <title>novel species isolated from a fishpond in China.</title>
        <authorList>
            <person name="Lu H."/>
            <person name="Cai Z."/>
        </authorList>
    </citation>
    <scope>NUCLEOTIDE SEQUENCE [LARGE SCALE GENOMIC DNA]</scope>
    <source>
        <strain evidence="3 4">Y57</strain>
    </source>
</reference>
<dbReference type="Gene3D" id="3.30.530.20">
    <property type="match status" value="1"/>
</dbReference>
<comment type="caution">
    <text evidence="3">The sequence shown here is derived from an EMBL/GenBank/DDBJ whole genome shotgun (WGS) entry which is preliminary data.</text>
</comment>
<dbReference type="SUPFAM" id="SSF55961">
    <property type="entry name" value="Bet v1-like"/>
    <property type="match status" value="1"/>
</dbReference>
<proteinExistence type="inferred from homology"/>
<feature type="domain" description="Activator of Hsp90 ATPase homologue 1/2-like C-terminal" evidence="2">
    <location>
        <begin position="10"/>
        <end position="133"/>
    </location>
</feature>
<evidence type="ECO:0000313" key="3">
    <source>
        <dbReference type="EMBL" id="MBN7820108.1"/>
    </source>
</evidence>
<dbReference type="RefSeq" id="WP_206593942.1">
    <property type="nucleotide sequence ID" value="NZ_JAFKCS010000007.1"/>
</dbReference>
<gene>
    <name evidence="3" type="ORF">J0A65_09545</name>
</gene>
<evidence type="ECO:0000256" key="1">
    <source>
        <dbReference type="ARBA" id="ARBA00006817"/>
    </source>
</evidence>
<comment type="similarity">
    <text evidence="1">Belongs to the AHA1 family.</text>
</comment>
<dbReference type="InterPro" id="IPR013538">
    <property type="entry name" value="ASHA1/2-like_C"/>
</dbReference>
<accession>A0ABS3CSK6</accession>
<protein>
    <submittedName>
        <fullName evidence="3">SRPBCC family protein</fullName>
    </submittedName>
</protein>
<evidence type="ECO:0000259" key="2">
    <source>
        <dbReference type="Pfam" id="PF08327"/>
    </source>
</evidence>